<name>A0A9E5MHD6_9GAMM</name>
<keyword evidence="3" id="KW-1185">Reference proteome</keyword>
<evidence type="ECO:0000259" key="1">
    <source>
        <dbReference type="Pfam" id="PF12697"/>
    </source>
</evidence>
<gene>
    <name evidence="2" type="ORF">G8770_09680</name>
</gene>
<sequence>MTVESSIFKDNLFAGLSGRQGVVTGPYEVATPLVIAVHGGTYSSAYFDVPGYSLFDKAKQLNIPILALDRPGYGFSKPLPIDRATIEGQAAYLGPLLQAAWEEYGAGTCGIVLIGHSIGAAIATVIAAENRQSPLLGLAVSGVGMRTPEHFRDAWDSLPDTYMVDMPKAIKDDVMFGPEGSFGDDMPNVTYPAYTEAPKVELVDIVGTWSDKVSDVLAKVRVPVHYRQGEMDKLWIVSPAEVNDFARSLTWASRVDAAMVEQTGHCMDYHLIASSFQIQQLGFAMQCAQEAWWRQ</sequence>
<evidence type="ECO:0000313" key="3">
    <source>
        <dbReference type="Proteomes" id="UP000787472"/>
    </source>
</evidence>
<dbReference type="Proteomes" id="UP000787472">
    <property type="component" value="Unassembled WGS sequence"/>
</dbReference>
<dbReference type="RefSeq" id="WP_167185415.1">
    <property type="nucleotide sequence ID" value="NZ_JAAONZ010000005.1"/>
</dbReference>
<keyword evidence="2" id="KW-0378">Hydrolase</keyword>
<dbReference type="Pfam" id="PF12697">
    <property type="entry name" value="Abhydrolase_6"/>
    <property type="match status" value="1"/>
</dbReference>
<protein>
    <submittedName>
        <fullName evidence="2">Alpha/beta hydrolase</fullName>
    </submittedName>
</protein>
<dbReference type="SUPFAM" id="SSF53474">
    <property type="entry name" value="alpha/beta-Hydrolases"/>
    <property type="match status" value="1"/>
</dbReference>
<dbReference type="Gene3D" id="3.40.50.1820">
    <property type="entry name" value="alpha/beta hydrolase"/>
    <property type="match status" value="1"/>
</dbReference>
<dbReference type="GO" id="GO:0016787">
    <property type="term" value="F:hydrolase activity"/>
    <property type="evidence" value="ECO:0007669"/>
    <property type="project" value="UniProtKB-KW"/>
</dbReference>
<comment type="caution">
    <text evidence="2">The sequence shown here is derived from an EMBL/GenBank/DDBJ whole genome shotgun (WGS) entry which is preliminary data.</text>
</comment>
<proteinExistence type="predicted"/>
<dbReference type="EMBL" id="JAAONZ010000005">
    <property type="protein sequence ID" value="NHO65811.1"/>
    <property type="molecule type" value="Genomic_DNA"/>
</dbReference>
<accession>A0A9E5MHD6</accession>
<feature type="domain" description="AB hydrolase-1" evidence="1">
    <location>
        <begin position="34"/>
        <end position="267"/>
    </location>
</feature>
<organism evidence="2 3">
    <name type="scientific">Pseudomaricurvus hydrocarbonicus</name>
    <dbReference type="NCBI Taxonomy" id="1470433"/>
    <lineage>
        <taxon>Bacteria</taxon>
        <taxon>Pseudomonadati</taxon>
        <taxon>Pseudomonadota</taxon>
        <taxon>Gammaproteobacteria</taxon>
        <taxon>Cellvibrionales</taxon>
        <taxon>Cellvibrionaceae</taxon>
        <taxon>Pseudomaricurvus</taxon>
    </lineage>
</organism>
<dbReference type="InterPro" id="IPR000073">
    <property type="entry name" value="AB_hydrolase_1"/>
</dbReference>
<reference evidence="2" key="1">
    <citation type="submission" date="2020-03" db="EMBL/GenBank/DDBJ databases">
        <authorList>
            <person name="Guo F."/>
        </authorList>
    </citation>
    <scope>NUCLEOTIDE SEQUENCE</scope>
    <source>
        <strain evidence="2">JCM 30134</strain>
    </source>
</reference>
<dbReference type="InterPro" id="IPR029058">
    <property type="entry name" value="AB_hydrolase_fold"/>
</dbReference>
<evidence type="ECO:0000313" key="2">
    <source>
        <dbReference type="EMBL" id="NHO65811.1"/>
    </source>
</evidence>
<dbReference type="AlphaFoldDB" id="A0A9E5MHD6"/>